<dbReference type="OrthoDB" id="817809at2"/>
<sequence length="376" mass="40976">MTRTTRLMVCVALFLGLSTVLCAQSLGKFNPEENRGARGPRKFTSKDVYIANFSVNYQLYNLRTSTTKGGLGSRMLSGNTKASLAVGLDIPVNTLQELTDDAYRQFVQDLESKGFNVLNGDAAANTGYYEGYQRFESMEMSLAEAPGVVTVYPQNTVFFVKGFTSGGQKKQGGFLGSIDRVTGDAHNARADEIRTYPKLSAELDDATIVNVDLYVLFLNDEKAYQGNGAKVTATTNLCLSANEHITGRVANNSTTTKLGLTGSTKEQTFQCVSSIDFIQGRNKIGGSPLGTYCGVLKKDLNITGVIGKEKIQSYAKTDHDFIGTETAFGKMYRADNISVENTALIKADAAKYENGVNQALNTFLSHHVNEFKTKFF</sequence>
<name>A0A1M5E7A8_9BACT</name>
<feature type="signal peptide" evidence="1">
    <location>
        <begin position="1"/>
        <end position="23"/>
    </location>
</feature>
<dbReference type="EMBL" id="FQUM01000008">
    <property type="protein sequence ID" value="SHF75143.1"/>
    <property type="molecule type" value="Genomic_DNA"/>
</dbReference>
<proteinExistence type="predicted"/>
<keyword evidence="3" id="KW-1185">Reference proteome</keyword>
<dbReference type="AlphaFoldDB" id="A0A1M5E7A8"/>
<dbReference type="Proteomes" id="UP000184164">
    <property type="component" value="Unassembled WGS sequence"/>
</dbReference>
<reference evidence="2 3" key="1">
    <citation type="submission" date="2016-11" db="EMBL/GenBank/DDBJ databases">
        <authorList>
            <person name="Jaros S."/>
            <person name="Januszkiewicz K."/>
            <person name="Wedrychowicz H."/>
        </authorList>
    </citation>
    <scope>NUCLEOTIDE SEQUENCE [LARGE SCALE GENOMIC DNA]</scope>
    <source>
        <strain evidence="2 3">DSM 26910</strain>
    </source>
</reference>
<gene>
    <name evidence="2" type="ORF">SAMN05444274_108116</name>
</gene>
<evidence type="ECO:0000256" key="1">
    <source>
        <dbReference type="SAM" id="SignalP"/>
    </source>
</evidence>
<dbReference type="RefSeq" id="WP_139249754.1">
    <property type="nucleotide sequence ID" value="NZ_FQUM01000008.1"/>
</dbReference>
<protein>
    <submittedName>
        <fullName evidence="2">Uncharacterized protein</fullName>
    </submittedName>
</protein>
<evidence type="ECO:0000313" key="2">
    <source>
        <dbReference type="EMBL" id="SHF75143.1"/>
    </source>
</evidence>
<keyword evidence="1" id="KW-0732">Signal</keyword>
<evidence type="ECO:0000313" key="3">
    <source>
        <dbReference type="Proteomes" id="UP000184164"/>
    </source>
</evidence>
<organism evidence="2 3">
    <name type="scientific">Mariniphaga anaerophila</name>
    <dbReference type="NCBI Taxonomy" id="1484053"/>
    <lineage>
        <taxon>Bacteria</taxon>
        <taxon>Pseudomonadati</taxon>
        <taxon>Bacteroidota</taxon>
        <taxon>Bacteroidia</taxon>
        <taxon>Marinilabiliales</taxon>
        <taxon>Prolixibacteraceae</taxon>
        <taxon>Mariniphaga</taxon>
    </lineage>
</organism>
<feature type="chain" id="PRO_5012206175" evidence="1">
    <location>
        <begin position="24"/>
        <end position="376"/>
    </location>
</feature>
<accession>A0A1M5E7A8</accession>